<proteinExistence type="predicted"/>
<dbReference type="EMBL" id="WUUT01000002">
    <property type="protein sequence ID" value="MXR51291.1"/>
    <property type="molecule type" value="Genomic_DNA"/>
</dbReference>
<name>A0A6B0T7X3_9EURY</name>
<feature type="domain" description="DUF8159" evidence="1">
    <location>
        <begin position="1"/>
        <end position="120"/>
    </location>
</feature>
<dbReference type="Pfam" id="PF26490">
    <property type="entry name" value="DUF8159"/>
    <property type="match status" value="1"/>
</dbReference>
<sequence>MSDEHDFEFRVESRLTSHGVYVDEVVDEGDGYSLTYESVNVENQGMIPHREVGRVINVFRDLHDDDWSGARIEAEVMDFDGNELGTWHVEAEWIDRLHNGDLSEIEFSQKVIETIEPVEEPPEGE</sequence>
<gene>
    <name evidence="2" type="ORF">GRX03_06690</name>
</gene>
<evidence type="ECO:0000313" key="2">
    <source>
        <dbReference type="EMBL" id="MXR51291.1"/>
    </source>
</evidence>
<comment type="caution">
    <text evidence="2">The sequence shown here is derived from an EMBL/GenBank/DDBJ whole genome shotgun (WGS) entry which is preliminary data.</text>
</comment>
<dbReference type="Proteomes" id="UP000466535">
    <property type="component" value="Unassembled WGS sequence"/>
</dbReference>
<reference evidence="2 3" key="1">
    <citation type="submission" date="2019-12" db="EMBL/GenBank/DDBJ databases">
        <title>Isolation and characterization of three novel carbon monoxide-oxidizing members of Halobacteria from salione crusts and soils.</title>
        <authorList>
            <person name="Myers M.R."/>
            <person name="King G.M."/>
        </authorList>
    </citation>
    <scope>NUCLEOTIDE SEQUENCE [LARGE SCALE GENOMIC DNA]</scope>
    <source>
        <strain evidence="2 3">WSH3</strain>
    </source>
</reference>
<dbReference type="RefSeq" id="WP_159763432.1">
    <property type="nucleotide sequence ID" value="NZ_WUUT01000002.1"/>
</dbReference>
<protein>
    <recommendedName>
        <fullName evidence="1">DUF8159 domain-containing protein</fullName>
    </recommendedName>
</protein>
<organism evidence="2 3">
    <name type="scientific">Halovenus carboxidivorans</name>
    <dbReference type="NCBI Taxonomy" id="2692199"/>
    <lineage>
        <taxon>Archaea</taxon>
        <taxon>Methanobacteriati</taxon>
        <taxon>Methanobacteriota</taxon>
        <taxon>Stenosarchaea group</taxon>
        <taxon>Halobacteria</taxon>
        <taxon>Halobacteriales</taxon>
        <taxon>Haloarculaceae</taxon>
        <taxon>Halovenus</taxon>
    </lineage>
</organism>
<dbReference type="OrthoDB" id="290983at2157"/>
<accession>A0A6B0T7X3</accession>
<dbReference type="InterPro" id="IPR058473">
    <property type="entry name" value="DUF8159"/>
</dbReference>
<keyword evidence="3" id="KW-1185">Reference proteome</keyword>
<evidence type="ECO:0000259" key="1">
    <source>
        <dbReference type="Pfam" id="PF26490"/>
    </source>
</evidence>
<dbReference type="AlphaFoldDB" id="A0A6B0T7X3"/>
<evidence type="ECO:0000313" key="3">
    <source>
        <dbReference type="Proteomes" id="UP000466535"/>
    </source>
</evidence>